<proteinExistence type="predicted"/>
<gene>
    <name evidence="2" type="primary">76</name>
    <name evidence="2" type="ORF">PBI_JUSTASIGH_76</name>
</gene>
<sequence length="45" mass="5247">MPLRSYARATLSVGPRQYVPGVHQLRARRSAPRDDPLRLHRIRPE</sequence>
<feature type="region of interest" description="Disordered" evidence="1">
    <location>
        <begin position="26"/>
        <end position="45"/>
    </location>
</feature>
<reference evidence="2" key="1">
    <citation type="submission" date="2024-04" db="EMBL/GenBank/DDBJ databases">
        <authorList>
            <person name="Asai D.J."/>
            <person name="Lewis C.M."/>
            <person name="Viland M.D."/>
            <person name="Garlena R.A."/>
            <person name="Russell D.A."/>
            <person name="Jacobs-Sera D."/>
            <person name="Hatfull G.F."/>
        </authorList>
    </citation>
    <scope>NUCLEOTIDE SEQUENCE</scope>
</reference>
<organism evidence="2">
    <name type="scientific">Mycobacterium phage JustASigh</name>
    <dbReference type="NCBI Taxonomy" id="3158894"/>
    <lineage>
        <taxon>Viruses</taxon>
        <taxon>Duplodnaviria</taxon>
        <taxon>Heunggongvirae</taxon>
        <taxon>Uroviricota</taxon>
        <taxon>Caudoviricetes</taxon>
    </lineage>
</organism>
<dbReference type="EMBL" id="PP750961">
    <property type="protein sequence ID" value="XCH43080.1"/>
    <property type="molecule type" value="Genomic_DNA"/>
</dbReference>
<accession>A0AAU8GQJ5</accession>
<evidence type="ECO:0000256" key="1">
    <source>
        <dbReference type="SAM" id="MobiDB-lite"/>
    </source>
</evidence>
<evidence type="ECO:0000313" key="2">
    <source>
        <dbReference type="EMBL" id="XCH43080.1"/>
    </source>
</evidence>
<protein>
    <submittedName>
        <fullName evidence="2">Uncharacterized protein</fullName>
    </submittedName>
</protein>
<name>A0AAU8GQJ5_9CAUD</name>
<feature type="compositionally biased region" description="Basic and acidic residues" evidence="1">
    <location>
        <begin position="31"/>
        <end position="45"/>
    </location>
</feature>